<feature type="domain" description="HTH arsR-type" evidence="4">
    <location>
        <begin position="249"/>
        <end position="324"/>
    </location>
</feature>
<dbReference type="CDD" id="cd00090">
    <property type="entry name" value="HTH_ARSR"/>
    <property type="match status" value="1"/>
</dbReference>
<dbReference type="SMART" id="SM00419">
    <property type="entry name" value="HTH_CRP"/>
    <property type="match status" value="1"/>
</dbReference>
<evidence type="ECO:0000313" key="6">
    <source>
        <dbReference type="EMBL" id="NYE70537.1"/>
    </source>
</evidence>
<gene>
    <name evidence="6" type="ORF">BKA15_001866</name>
</gene>
<dbReference type="GO" id="GO:0003700">
    <property type="term" value="F:DNA-binding transcription factor activity"/>
    <property type="evidence" value="ECO:0007669"/>
    <property type="project" value="InterPro"/>
</dbReference>
<dbReference type="AlphaFoldDB" id="A0A7Y9I587"/>
<protein>
    <submittedName>
        <fullName evidence="6">DNA-binding transcriptional ArsR family regulator</fullName>
    </submittedName>
</protein>
<keyword evidence="1" id="KW-0805">Transcription regulation</keyword>
<dbReference type="InterPro" id="IPR051011">
    <property type="entry name" value="Metal_resp_trans_reg"/>
</dbReference>
<evidence type="ECO:0000256" key="1">
    <source>
        <dbReference type="ARBA" id="ARBA00023015"/>
    </source>
</evidence>
<dbReference type="Proteomes" id="UP000569914">
    <property type="component" value="Unassembled WGS sequence"/>
</dbReference>
<evidence type="ECO:0000259" key="4">
    <source>
        <dbReference type="SMART" id="SM00418"/>
    </source>
</evidence>
<proteinExistence type="predicted"/>
<dbReference type="EMBL" id="JACCBU010000001">
    <property type="protein sequence ID" value="NYE70537.1"/>
    <property type="molecule type" value="Genomic_DNA"/>
</dbReference>
<keyword evidence="7" id="KW-1185">Reference proteome</keyword>
<evidence type="ECO:0000256" key="3">
    <source>
        <dbReference type="ARBA" id="ARBA00023163"/>
    </source>
</evidence>
<dbReference type="PANTHER" id="PTHR43132">
    <property type="entry name" value="ARSENICAL RESISTANCE OPERON REPRESSOR ARSR-RELATED"/>
    <property type="match status" value="1"/>
</dbReference>
<feature type="domain" description="HTH crp-type" evidence="5">
    <location>
        <begin position="262"/>
        <end position="311"/>
    </location>
</feature>
<dbReference type="RefSeq" id="WP_179750085.1">
    <property type="nucleotide sequence ID" value="NZ_JACCBU010000001.1"/>
</dbReference>
<dbReference type="Pfam" id="PF01022">
    <property type="entry name" value="HTH_5"/>
    <property type="match status" value="1"/>
</dbReference>
<evidence type="ECO:0000259" key="5">
    <source>
        <dbReference type="SMART" id="SM00419"/>
    </source>
</evidence>
<keyword evidence="3" id="KW-0804">Transcription</keyword>
<dbReference type="InterPro" id="IPR012318">
    <property type="entry name" value="HTH_CRP"/>
</dbReference>
<organism evidence="6 7">
    <name type="scientific">Microlunatus parietis</name>
    <dbReference type="NCBI Taxonomy" id="682979"/>
    <lineage>
        <taxon>Bacteria</taxon>
        <taxon>Bacillati</taxon>
        <taxon>Actinomycetota</taxon>
        <taxon>Actinomycetes</taxon>
        <taxon>Propionibacteriales</taxon>
        <taxon>Propionibacteriaceae</taxon>
        <taxon>Microlunatus</taxon>
    </lineage>
</organism>
<comment type="caution">
    <text evidence="6">The sequence shown here is derived from an EMBL/GenBank/DDBJ whole genome shotgun (WGS) entry which is preliminary data.</text>
</comment>
<keyword evidence="2 6" id="KW-0238">DNA-binding</keyword>
<reference evidence="6 7" key="1">
    <citation type="submission" date="2020-07" db="EMBL/GenBank/DDBJ databases">
        <title>Sequencing the genomes of 1000 actinobacteria strains.</title>
        <authorList>
            <person name="Klenk H.-P."/>
        </authorList>
    </citation>
    <scope>NUCLEOTIDE SEQUENCE [LARGE SCALE GENOMIC DNA]</scope>
    <source>
        <strain evidence="6 7">DSM 22083</strain>
    </source>
</reference>
<dbReference type="InterPro" id="IPR036390">
    <property type="entry name" value="WH_DNA-bd_sf"/>
</dbReference>
<sequence>MIRFRLSPDVLGTVRLALSPLVEVGSSLRLLTSPRPPAVHRRWLRRISAELDRIDLELLLATVPADGPPLAVLYPSALGRAATIEQQLITLAATPAEPILDDLVRIWTGRARPRSVQRLIEAGSAAPRLLADAITGYWAIAIEPYWDRMRAVLEDDLAYRSNRSASGGLFSLLEDLHPEVSLDGAMLNIDKPHYPDATYDGNHMTLVPSIFLWPTLVLDHEADAFELTYPARGVGRVWEDLAEQSAADDPLGALIGASRSAILHQLVIPLSTTQLARRLEQSPATVSRHLSILRDSGMVVSWRSGRSMLYRRTALAGSLIGGQRRPVDETVEPVAPLHVVADENRTAES</sequence>
<dbReference type="SMART" id="SM00418">
    <property type="entry name" value="HTH_ARSR"/>
    <property type="match status" value="1"/>
</dbReference>
<name>A0A7Y9I587_9ACTN</name>
<dbReference type="PANTHER" id="PTHR43132:SF6">
    <property type="entry name" value="HTH-TYPE TRANSCRIPTIONAL REPRESSOR CZRA"/>
    <property type="match status" value="1"/>
</dbReference>
<dbReference type="InterPro" id="IPR011991">
    <property type="entry name" value="ArsR-like_HTH"/>
</dbReference>
<dbReference type="Gene3D" id="1.10.10.10">
    <property type="entry name" value="Winged helix-like DNA-binding domain superfamily/Winged helix DNA-binding domain"/>
    <property type="match status" value="1"/>
</dbReference>
<dbReference type="GO" id="GO:0003677">
    <property type="term" value="F:DNA binding"/>
    <property type="evidence" value="ECO:0007669"/>
    <property type="project" value="UniProtKB-KW"/>
</dbReference>
<evidence type="ECO:0000256" key="2">
    <source>
        <dbReference type="ARBA" id="ARBA00023125"/>
    </source>
</evidence>
<dbReference type="InterPro" id="IPR036388">
    <property type="entry name" value="WH-like_DNA-bd_sf"/>
</dbReference>
<evidence type="ECO:0000313" key="7">
    <source>
        <dbReference type="Proteomes" id="UP000569914"/>
    </source>
</evidence>
<dbReference type="SUPFAM" id="SSF46785">
    <property type="entry name" value="Winged helix' DNA-binding domain"/>
    <property type="match status" value="1"/>
</dbReference>
<dbReference type="PRINTS" id="PR00778">
    <property type="entry name" value="HTHARSR"/>
</dbReference>
<dbReference type="InterPro" id="IPR001845">
    <property type="entry name" value="HTH_ArsR_DNA-bd_dom"/>
</dbReference>
<accession>A0A7Y9I587</accession>